<sequence length="65" mass="7154">MCCCMEHKKTKQKTATLNRAHREACACASPGPRRPRNAPASAEPARDHQPRVTVGRRDDGQDGLN</sequence>
<gene>
    <name evidence="2" type="primary">P0706B05.29</name>
</gene>
<protein>
    <submittedName>
        <fullName evidence="2">Uncharacterized protein</fullName>
    </submittedName>
</protein>
<reference evidence="2" key="1">
    <citation type="journal article" date="2002" name="Nature">
        <title>The genome sequence and structure of rice chromosome 1.</title>
        <authorList>
            <person name="Sasaki T."/>
            <person name="Matsumoto T."/>
            <person name="Yamamoto K."/>
            <person name="Sakata K."/>
            <person name="Baba T."/>
            <person name="Katayose Y."/>
            <person name="Wu J."/>
            <person name="Niimura Y."/>
            <person name="Cheng Z."/>
            <person name="Nagamura Y."/>
            <person name="Antonio B.A."/>
            <person name="Kanamori H."/>
            <person name="Hosokawa S."/>
            <person name="Masukawa M."/>
            <person name="Arikawa K."/>
            <person name="Chiden Y."/>
            <person name="Hayashi M."/>
            <person name="Okamoto M."/>
            <person name="Ando T."/>
            <person name="Aoki H."/>
            <person name="Arita K."/>
            <person name="Hamada M."/>
            <person name="Harada C."/>
            <person name="Hijishita S."/>
            <person name="Honda M."/>
            <person name="Ichikawa Y."/>
            <person name="Idonuma A."/>
            <person name="Iijima M."/>
            <person name="Ikeda M."/>
            <person name="Ikeno M."/>
            <person name="Itoh S."/>
            <person name="Itoh T."/>
            <person name="Itoh Y."/>
            <person name="Itoh Y."/>
            <person name="Iwabuchi A."/>
            <person name="Kamiya K."/>
            <person name="Karasawa W."/>
            <person name="Katagiri S."/>
            <person name="Kikuta A."/>
            <person name="Kobayashi N."/>
            <person name="Kono I."/>
            <person name="Machita K."/>
            <person name="Maehara T."/>
            <person name="Mizuno H."/>
            <person name="Mizubayashi T."/>
            <person name="Mukai Y."/>
            <person name="Nagasaki H."/>
            <person name="Nakashima M."/>
            <person name="Nakama Y."/>
            <person name="Nakamichi Y."/>
            <person name="Nakamura M."/>
            <person name="Namiki N."/>
            <person name="Negishi M."/>
            <person name="Ohta I."/>
            <person name="Ono N."/>
            <person name="Saji S."/>
            <person name="Sakai K."/>
            <person name="Shibata M."/>
            <person name="Shimokawa T."/>
            <person name="Shomura A."/>
            <person name="Song J."/>
            <person name="Takazaki Y."/>
            <person name="Terasawa K."/>
            <person name="Tsuji K."/>
            <person name="Waki K."/>
            <person name="Yamagata H."/>
            <person name="Yamane H."/>
            <person name="Yoshiki S."/>
            <person name="Yoshihara R."/>
            <person name="Yukawa K."/>
            <person name="Zhong H."/>
            <person name="Iwama H."/>
            <person name="Endo T."/>
            <person name="Ito H."/>
            <person name="Hahn J.H."/>
            <person name="Kim H.I."/>
            <person name="Eun M.Y."/>
            <person name="Yano M."/>
            <person name="Jiang J."/>
            <person name="Gojobori T."/>
        </authorList>
    </citation>
    <scope>NUCLEOTIDE SEQUENCE [LARGE SCALE GENOMIC DNA]</scope>
</reference>
<evidence type="ECO:0000313" key="2">
    <source>
        <dbReference type="EMBL" id="BAD86880.1"/>
    </source>
</evidence>
<dbReference type="AlphaFoldDB" id="Q5JNS7"/>
<name>Q5JNS7_ORYSJ</name>
<feature type="region of interest" description="Disordered" evidence="1">
    <location>
        <begin position="27"/>
        <end position="65"/>
    </location>
</feature>
<proteinExistence type="predicted"/>
<dbReference type="EMBL" id="AP002482">
    <property type="protein sequence ID" value="BAD86880.1"/>
    <property type="molecule type" value="Genomic_DNA"/>
</dbReference>
<feature type="compositionally biased region" description="Basic and acidic residues" evidence="1">
    <location>
        <begin position="44"/>
        <end position="65"/>
    </location>
</feature>
<organism evidence="2">
    <name type="scientific">Oryza sativa subsp. japonica</name>
    <name type="common">Rice</name>
    <dbReference type="NCBI Taxonomy" id="39947"/>
    <lineage>
        <taxon>Eukaryota</taxon>
        <taxon>Viridiplantae</taxon>
        <taxon>Streptophyta</taxon>
        <taxon>Embryophyta</taxon>
        <taxon>Tracheophyta</taxon>
        <taxon>Spermatophyta</taxon>
        <taxon>Magnoliopsida</taxon>
        <taxon>Liliopsida</taxon>
        <taxon>Poales</taxon>
        <taxon>Poaceae</taxon>
        <taxon>BOP clade</taxon>
        <taxon>Oryzoideae</taxon>
        <taxon>Oryzeae</taxon>
        <taxon>Oryzinae</taxon>
        <taxon>Oryza</taxon>
        <taxon>Oryza sativa</taxon>
    </lineage>
</organism>
<dbReference type="Proteomes" id="UP000817658">
    <property type="component" value="Chromosome 1"/>
</dbReference>
<accession>Q5JNS7</accession>
<evidence type="ECO:0000256" key="1">
    <source>
        <dbReference type="SAM" id="MobiDB-lite"/>
    </source>
</evidence>